<protein>
    <submittedName>
        <fullName evidence="2">Uncharacterized protein</fullName>
    </submittedName>
</protein>
<feature type="compositionally biased region" description="Polar residues" evidence="1">
    <location>
        <begin position="1"/>
        <end position="16"/>
    </location>
</feature>
<proteinExistence type="predicted"/>
<evidence type="ECO:0000313" key="3">
    <source>
        <dbReference type="Proteomes" id="UP000737018"/>
    </source>
</evidence>
<keyword evidence="3" id="KW-1185">Reference proteome</keyword>
<evidence type="ECO:0000256" key="1">
    <source>
        <dbReference type="SAM" id="MobiDB-lite"/>
    </source>
</evidence>
<reference evidence="2" key="1">
    <citation type="submission" date="2020-03" db="EMBL/GenBank/DDBJ databases">
        <title>Castanea mollissima Vanexum genome sequencing.</title>
        <authorList>
            <person name="Staton M."/>
        </authorList>
    </citation>
    <scope>NUCLEOTIDE SEQUENCE</scope>
    <source>
        <tissue evidence="2">Leaf</tissue>
    </source>
</reference>
<feature type="compositionally biased region" description="Low complexity" evidence="1">
    <location>
        <begin position="947"/>
        <end position="957"/>
    </location>
</feature>
<feature type="compositionally biased region" description="Basic and acidic residues" evidence="1">
    <location>
        <begin position="1385"/>
        <end position="1396"/>
    </location>
</feature>
<feature type="compositionally biased region" description="Basic and acidic residues" evidence="1">
    <location>
        <begin position="1254"/>
        <end position="1269"/>
    </location>
</feature>
<feature type="region of interest" description="Disordered" evidence="1">
    <location>
        <begin position="1313"/>
        <end position="1527"/>
    </location>
</feature>
<name>A0A8J4VU63_9ROSI</name>
<feature type="region of interest" description="Disordered" evidence="1">
    <location>
        <begin position="899"/>
        <end position="971"/>
    </location>
</feature>
<feature type="region of interest" description="Disordered" evidence="1">
    <location>
        <begin position="1"/>
        <end position="127"/>
    </location>
</feature>
<accession>A0A8J4VU63</accession>
<feature type="region of interest" description="Disordered" evidence="1">
    <location>
        <begin position="1566"/>
        <end position="1597"/>
    </location>
</feature>
<feature type="compositionally biased region" description="Polar residues" evidence="1">
    <location>
        <begin position="693"/>
        <end position="709"/>
    </location>
</feature>
<feature type="compositionally biased region" description="Basic and acidic residues" evidence="1">
    <location>
        <begin position="1066"/>
        <end position="1075"/>
    </location>
</feature>
<feature type="region of interest" description="Disordered" evidence="1">
    <location>
        <begin position="1233"/>
        <end position="1291"/>
    </location>
</feature>
<feature type="compositionally biased region" description="Basic and acidic residues" evidence="1">
    <location>
        <begin position="834"/>
        <end position="843"/>
    </location>
</feature>
<feature type="compositionally biased region" description="Polar residues" evidence="1">
    <location>
        <begin position="109"/>
        <end position="127"/>
    </location>
</feature>
<feature type="region of interest" description="Disordered" evidence="1">
    <location>
        <begin position="682"/>
        <end position="866"/>
    </location>
</feature>
<feature type="region of interest" description="Disordered" evidence="1">
    <location>
        <begin position="389"/>
        <end position="565"/>
    </location>
</feature>
<dbReference type="OrthoDB" id="5857104at2759"/>
<feature type="compositionally biased region" description="Basic and acidic residues" evidence="1">
    <location>
        <begin position="1429"/>
        <end position="1440"/>
    </location>
</feature>
<dbReference type="EMBL" id="JRKL02000351">
    <property type="protein sequence ID" value="KAF3972223.1"/>
    <property type="molecule type" value="Genomic_DNA"/>
</dbReference>
<feature type="compositionally biased region" description="Polar residues" evidence="1">
    <location>
        <begin position="480"/>
        <end position="493"/>
    </location>
</feature>
<feature type="compositionally biased region" description="Polar residues" evidence="1">
    <location>
        <begin position="539"/>
        <end position="551"/>
    </location>
</feature>
<gene>
    <name evidence="2" type="ORF">CMV_004248</name>
</gene>
<feature type="compositionally biased region" description="Polar residues" evidence="1">
    <location>
        <begin position="390"/>
        <end position="405"/>
    </location>
</feature>
<feature type="compositionally biased region" description="Basic and acidic residues" evidence="1">
    <location>
        <begin position="1341"/>
        <end position="1352"/>
    </location>
</feature>
<dbReference type="Proteomes" id="UP000737018">
    <property type="component" value="Unassembled WGS sequence"/>
</dbReference>
<feature type="compositionally biased region" description="Polar residues" evidence="1">
    <location>
        <begin position="736"/>
        <end position="761"/>
    </location>
</feature>
<feature type="compositionally biased region" description="Polar residues" evidence="1">
    <location>
        <begin position="912"/>
        <end position="924"/>
    </location>
</feature>
<feature type="compositionally biased region" description="Basic and acidic residues" evidence="1">
    <location>
        <begin position="1363"/>
        <end position="1374"/>
    </location>
</feature>
<feature type="compositionally biased region" description="Polar residues" evidence="1">
    <location>
        <begin position="412"/>
        <end position="425"/>
    </location>
</feature>
<evidence type="ECO:0000313" key="2">
    <source>
        <dbReference type="EMBL" id="KAF3972223.1"/>
    </source>
</evidence>
<feature type="region of interest" description="Disordered" evidence="1">
    <location>
        <begin position="1058"/>
        <end position="1114"/>
    </location>
</feature>
<feature type="compositionally biased region" description="Polar residues" evidence="1">
    <location>
        <begin position="278"/>
        <end position="298"/>
    </location>
</feature>
<comment type="caution">
    <text evidence="2">The sequence shown here is derived from an EMBL/GenBank/DDBJ whole genome shotgun (WGS) entry which is preliminary data.</text>
</comment>
<feature type="compositionally biased region" description="Polar residues" evidence="1">
    <location>
        <begin position="41"/>
        <end position="62"/>
    </location>
</feature>
<feature type="compositionally biased region" description="Basic and acidic residues" evidence="1">
    <location>
        <begin position="1407"/>
        <end position="1418"/>
    </location>
</feature>
<feature type="compositionally biased region" description="Basic and acidic residues" evidence="1">
    <location>
        <begin position="932"/>
        <end position="946"/>
    </location>
</feature>
<organism evidence="2 3">
    <name type="scientific">Castanea mollissima</name>
    <name type="common">Chinese chestnut</name>
    <dbReference type="NCBI Taxonomy" id="60419"/>
    <lineage>
        <taxon>Eukaryota</taxon>
        <taxon>Viridiplantae</taxon>
        <taxon>Streptophyta</taxon>
        <taxon>Embryophyta</taxon>
        <taxon>Tracheophyta</taxon>
        <taxon>Spermatophyta</taxon>
        <taxon>Magnoliopsida</taxon>
        <taxon>eudicotyledons</taxon>
        <taxon>Gunneridae</taxon>
        <taxon>Pentapetalae</taxon>
        <taxon>rosids</taxon>
        <taxon>fabids</taxon>
        <taxon>Fagales</taxon>
        <taxon>Fagaceae</taxon>
        <taxon>Castanea</taxon>
    </lineage>
</organism>
<feature type="region of interest" description="Disordered" evidence="1">
    <location>
        <begin position="160"/>
        <end position="305"/>
    </location>
</feature>
<feature type="compositionally biased region" description="Basic and acidic residues" evidence="1">
    <location>
        <begin position="1473"/>
        <end position="1482"/>
    </location>
</feature>
<sequence length="1597" mass="165288">MGLQKGTVSTNTTSGPDSLPSPINVKSVSGTLPQMGVGIAPSSQPATILPSVTSGSESTFASPSVPIKAKGQGRKTKSEVEAPRRRGKKQGVESPAVPGGLVGPDLKLNEQSQNKPMNPSGSQAIAMSGSVSDIPTAHTPDSLPGSAALKCTTVTDQHSGIGIALNPEPTPPIPSASLVSQSTPPCASVPMPTKGQTRKTQGGAPRRRGRKQATISLAAPDMLAGQDLKPKMHSQDNSGDLEQSRKENDTLEMTNVAREQVCHAPNGVPGQGKKSNEQSDNLAQGQQTINSSTTQESAARSPGPALGKIQDAVACEKQYVTVEISPENASSKLKISELSRNEAEVVPSVPVLSKTVIEAIKSHGSHDEIHPVVSTSNAAAPVLCPAPDSFSGSSPVEGISKTQPSVAAKIAPSSQSAHPNSSVAPVSQAIPPCPSEPIQVKRQGRKTPARAEPPRRRGRKQAAVIPAVPDVSAGQDPKPSLQSQNRSGDSLGTKTIGLRTKQGADAQELTNVIQAPAADAHLPGGLVGHDPKRKERSANAAQNKQPTSSITKLDGGAGTSDKTSALGRIQTANINDVARVMKEVFSSTCTSKTRIVESIGSEGRDAPKAAVSVKTLVEVAKNQSSEDKACSALQTMETAAPAFGEKQSESKADAKIEHDSAPILSEPLVPVTNIGKPESNYAADSVEKVEDSGQISNEFTPSKMESISTVPLIGGEKDVDPCQKAPLDGGPPGFNTRASCYQVSNEDSTMPSKMESISTAPINAGQEDTDPCNGGPADAGENPGTTSVPTNPEHLDMKSPVTSESGSGNKAEPSVKEPLGSSNGSNSPEGVLTKADDVGDHPRVTSPNLQAPDHSGLVVVPDGVETGIHSGNKTECALKEYSESSPFNIRSIGCTASSITADDIGDHPREVTSMSVSTDNSSVVKSPGVTEKNSEVKIEPSPKESPKSSPLEIESLEGPTPLPGSLESSGVHNCVGLELDMPSVEVNATKYSSEAIAESLEISQKDINCGAVVGPADTATRCDTIPSDETPEKGQLVASCVGSEDKEDPMLESVNSVVAESSNADNLKDHDERPLPPEIKSTEGGVEVHNMEVDPSEGPEKVPVSSSVPLEDSKCPEAEMGDAIDASEAGGILPEEKISENIDLPSSSIAIEETEVNTSNLGLVGSSVALEDSKQFEAQMDAEMNVSQDCGIVPENLSEDMDVLRCPSTTKGENIEGLSEKDPVNSIVAMGESNCSKPEMDDQMDAVDSSEAVDESKGSEAESYKKLDGLSDNGSISGSAPVVESKDSETEMGDQMVAFQAGLTIAGNAVSEHMDLPSSSLGTEAEGLPEKGPINGSVPLEESKSPKAEMGEKGPFSSSVPLEESKSPKAEMGEKGPFSSSVPLEESKSPKAEMGEKGPFSSSVPLEESKSPKAEMGEKGPISSSVPLEESKSPKAEMGEKGPISSSVPLVESKSPKAEMGEKGPISSSVPLEESKSPKAEMGDSIDASQVGGILPQEDISEDVDLPSSSTVAEKNVDDSSEMGPVGSSIALEESKGSEAEIVDQMNVSQAGEIVSGNALENVDLPQCSSATEGENIEGLSEKEPVGSSVAMDESNN</sequence>